<accession>A0A8X6V9N9</accession>
<reference evidence="1" key="1">
    <citation type="submission" date="2020-08" db="EMBL/GenBank/DDBJ databases">
        <title>Multicomponent nature underlies the extraordinary mechanical properties of spider dragline silk.</title>
        <authorList>
            <person name="Kono N."/>
            <person name="Nakamura H."/>
            <person name="Mori M."/>
            <person name="Yoshida Y."/>
            <person name="Ohtoshi R."/>
            <person name="Malay A.D."/>
            <person name="Moran D.A.P."/>
            <person name="Tomita M."/>
            <person name="Numata K."/>
            <person name="Arakawa K."/>
        </authorList>
    </citation>
    <scope>NUCLEOTIDE SEQUENCE</scope>
</reference>
<dbReference type="EMBL" id="BMAU01021296">
    <property type="protein sequence ID" value="GFY10177.1"/>
    <property type="molecule type" value="Genomic_DNA"/>
</dbReference>
<protein>
    <submittedName>
        <fullName evidence="1">Transposable element Tc1 transposase</fullName>
    </submittedName>
</protein>
<gene>
    <name evidence="1" type="ORF">TNCV_2628561</name>
</gene>
<dbReference type="Gene3D" id="3.30.420.10">
    <property type="entry name" value="Ribonuclease H-like superfamily/Ribonuclease H"/>
    <property type="match status" value="1"/>
</dbReference>
<dbReference type="InterPro" id="IPR036397">
    <property type="entry name" value="RNaseH_sf"/>
</dbReference>
<proteinExistence type="predicted"/>
<dbReference type="GO" id="GO:0003676">
    <property type="term" value="F:nucleic acid binding"/>
    <property type="evidence" value="ECO:0007669"/>
    <property type="project" value="InterPro"/>
</dbReference>
<evidence type="ECO:0000313" key="2">
    <source>
        <dbReference type="Proteomes" id="UP000887159"/>
    </source>
</evidence>
<sequence length="189" mass="21746">MARQENRLGFRGVPTLKVRFRSLFVGFHPSQLPCPESGWKHTDWGRIVFSEEFHFQLYPDDHRRRVWRRRGQRANPIFSIVSHTGPQPGVMVTSAISFDSQAPLGVIRGTLTAQRYVDDILRTILLPFLLQYPGLIFSKIMPDHIQHTCYYELSYNLSNTSLTSKIPRYLSNRACLGFEVKETASTGEC</sequence>
<dbReference type="Proteomes" id="UP000887159">
    <property type="component" value="Unassembled WGS sequence"/>
</dbReference>
<evidence type="ECO:0000313" key="1">
    <source>
        <dbReference type="EMBL" id="GFY10177.1"/>
    </source>
</evidence>
<comment type="caution">
    <text evidence="1">The sequence shown here is derived from an EMBL/GenBank/DDBJ whole genome shotgun (WGS) entry which is preliminary data.</text>
</comment>
<organism evidence="1 2">
    <name type="scientific">Trichonephila clavipes</name>
    <name type="common">Golden silk orbweaver</name>
    <name type="synonym">Nephila clavipes</name>
    <dbReference type="NCBI Taxonomy" id="2585209"/>
    <lineage>
        <taxon>Eukaryota</taxon>
        <taxon>Metazoa</taxon>
        <taxon>Ecdysozoa</taxon>
        <taxon>Arthropoda</taxon>
        <taxon>Chelicerata</taxon>
        <taxon>Arachnida</taxon>
        <taxon>Araneae</taxon>
        <taxon>Araneomorphae</taxon>
        <taxon>Entelegynae</taxon>
        <taxon>Araneoidea</taxon>
        <taxon>Nephilidae</taxon>
        <taxon>Trichonephila</taxon>
    </lineage>
</organism>
<name>A0A8X6V9N9_TRICX</name>
<keyword evidence="2" id="KW-1185">Reference proteome</keyword>
<dbReference type="AlphaFoldDB" id="A0A8X6V9N9"/>